<dbReference type="AlphaFoldDB" id="A0A916E9P7"/>
<reference evidence="1" key="1">
    <citation type="submission" date="2020-05" db="EMBL/GenBank/DDBJ databases">
        <authorList>
            <person name="Rincon C."/>
            <person name="Sanders R I."/>
            <person name="Robbins C."/>
            <person name="Chaturvedi A."/>
        </authorList>
    </citation>
    <scope>NUCLEOTIDE SEQUENCE</scope>
    <source>
        <strain evidence="1">CHB12</strain>
    </source>
</reference>
<organism evidence="1 2">
    <name type="scientific">Rhizophagus irregularis</name>
    <dbReference type="NCBI Taxonomy" id="588596"/>
    <lineage>
        <taxon>Eukaryota</taxon>
        <taxon>Fungi</taxon>
        <taxon>Fungi incertae sedis</taxon>
        <taxon>Mucoromycota</taxon>
        <taxon>Glomeromycotina</taxon>
        <taxon>Glomeromycetes</taxon>
        <taxon>Glomerales</taxon>
        <taxon>Glomeraceae</taxon>
        <taxon>Rhizophagus</taxon>
    </lineage>
</organism>
<dbReference type="Proteomes" id="UP000684084">
    <property type="component" value="Unassembled WGS sequence"/>
</dbReference>
<proteinExistence type="predicted"/>
<protein>
    <submittedName>
        <fullName evidence="1">Uncharacterized protein</fullName>
    </submittedName>
</protein>
<evidence type="ECO:0000313" key="2">
    <source>
        <dbReference type="Proteomes" id="UP000684084"/>
    </source>
</evidence>
<comment type="caution">
    <text evidence="1">The sequence shown here is derived from an EMBL/GenBank/DDBJ whole genome shotgun (WGS) entry which is preliminary data.</text>
</comment>
<evidence type="ECO:0000313" key="1">
    <source>
        <dbReference type="EMBL" id="CAB5365392.1"/>
    </source>
</evidence>
<sequence>MNDTHIIYDENDNEPSDIANELEMKISRKKLWIPEKNVEYRSVRGAIIALGLGPVRDVIIALGLGAGIRIFGLWVR</sequence>
<dbReference type="OrthoDB" id="2369810at2759"/>
<name>A0A916E9P7_9GLOM</name>
<accession>A0A916E9P7</accession>
<dbReference type="EMBL" id="CAGKOT010000021">
    <property type="protein sequence ID" value="CAB5365392.1"/>
    <property type="molecule type" value="Genomic_DNA"/>
</dbReference>
<gene>
    <name evidence="1" type="ORF">CHRIB12_LOCUS10404</name>
</gene>